<dbReference type="AlphaFoldDB" id="A0A517YTE1"/>
<organism evidence="2 3">
    <name type="scientific">Poriferisphaera corsica</name>
    <dbReference type="NCBI Taxonomy" id="2528020"/>
    <lineage>
        <taxon>Bacteria</taxon>
        <taxon>Pseudomonadati</taxon>
        <taxon>Planctomycetota</taxon>
        <taxon>Phycisphaerae</taxon>
        <taxon>Phycisphaerales</taxon>
        <taxon>Phycisphaeraceae</taxon>
        <taxon>Poriferisphaera</taxon>
    </lineage>
</organism>
<dbReference type="OrthoDB" id="9810539at2"/>
<dbReference type="RefSeq" id="WP_145076583.1">
    <property type="nucleotide sequence ID" value="NZ_CP036425.1"/>
</dbReference>
<reference evidence="2 3" key="1">
    <citation type="submission" date="2019-02" db="EMBL/GenBank/DDBJ databases">
        <title>Deep-cultivation of Planctomycetes and their phenomic and genomic characterization uncovers novel biology.</title>
        <authorList>
            <person name="Wiegand S."/>
            <person name="Jogler M."/>
            <person name="Boedeker C."/>
            <person name="Pinto D."/>
            <person name="Vollmers J."/>
            <person name="Rivas-Marin E."/>
            <person name="Kohn T."/>
            <person name="Peeters S.H."/>
            <person name="Heuer A."/>
            <person name="Rast P."/>
            <person name="Oberbeckmann S."/>
            <person name="Bunk B."/>
            <person name="Jeske O."/>
            <person name="Meyerdierks A."/>
            <person name="Storesund J.E."/>
            <person name="Kallscheuer N."/>
            <person name="Luecker S."/>
            <person name="Lage O.M."/>
            <person name="Pohl T."/>
            <person name="Merkel B.J."/>
            <person name="Hornburger P."/>
            <person name="Mueller R.-W."/>
            <person name="Bruemmer F."/>
            <person name="Labrenz M."/>
            <person name="Spormann A.M."/>
            <person name="Op den Camp H."/>
            <person name="Overmann J."/>
            <person name="Amann R."/>
            <person name="Jetten M.S.M."/>
            <person name="Mascher T."/>
            <person name="Medema M.H."/>
            <person name="Devos D.P."/>
            <person name="Kaster A.-K."/>
            <person name="Ovreas L."/>
            <person name="Rohde M."/>
            <person name="Galperin M.Y."/>
            <person name="Jogler C."/>
        </authorList>
    </citation>
    <scope>NUCLEOTIDE SEQUENCE [LARGE SCALE GENOMIC DNA]</scope>
    <source>
        <strain evidence="2 3">KS4</strain>
    </source>
</reference>
<keyword evidence="3" id="KW-1185">Reference proteome</keyword>
<gene>
    <name evidence="2" type="ORF">KS4_15480</name>
</gene>
<name>A0A517YTE1_9BACT</name>
<evidence type="ECO:0000313" key="2">
    <source>
        <dbReference type="EMBL" id="QDU33498.1"/>
    </source>
</evidence>
<dbReference type="EMBL" id="CP036425">
    <property type="protein sequence ID" value="QDU33498.1"/>
    <property type="molecule type" value="Genomic_DNA"/>
</dbReference>
<protein>
    <submittedName>
        <fullName evidence="2">Uncharacterized protein</fullName>
    </submittedName>
</protein>
<evidence type="ECO:0000256" key="1">
    <source>
        <dbReference type="SAM" id="MobiDB-lite"/>
    </source>
</evidence>
<evidence type="ECO:0000313" key="3">
    <source>
        <dbReference type="Proteomes" id="UP000317369"/>
    </source>
</evidence>
<feature type="region of interest" description="Disordered" evidence="1">
    <location>
        <begin position="1"/>
        <end position="40"/>
    </location>
</feature>
<proteinExistence type="predicted"/>
<accession>A0A517YTE1</accession>
<dbReference type="Proteomes" id="UP000317369">
    <property type="component" value="Chromosome"/>
</dbReference>
<sequence length="98" mass="10956">MREEDYILDLSSMRSRDQEDTANEGVANQEVDGQVGSGGAEMKGRKWIAVKWKCCGAYSRVYRNRVGDAYEGRCPKCMKPLKVQIGPGGTSDRFFEAN</sequence>
<dbReference type="KEGG" id="pcor:KS4_15480"/>